<name>A0A370TMX1_9HELO</name>
<organism evidence="6 7">
    <name type="scientific">Venustampulla echinocandica</name>
    <dbReference type="NCBI Taxonomy" id="2656787"/>
    <lineage>
        <taxon>Eukaryota</taxon>
        <taxon>Fungi</taxon>
        <taxon>Dikarya</taxon>
        <taxon>Ascomycota</taxon>
        <taxon>Pezizomycotina</taxon>
        <taxon>Leotiomycetes</taxon>
        <taxon>Helotiales</taxon>
        <taxon>Pleuroascaceae</taxon>
        <taxon>Venustampulla</taxon>
    </lineage>
</organism>
<feature type="compositionally biased region" description="Low complexity" evidence="3">
    <location>
        <begin position="606"/>
        <end position="615"/>
    </location>
</feature>
<dbReference type="NCBIfam" id="TIGR00585">
    <property type="entry name" value="mutl"/>
    <property type="match status" value="1"/>
</dbReference>
<feature type="domain" description="DNA mismatch repair protein S5" evidence="5">
    <location>
        <begin position="216"/>
        <end position="368"/>
    </location>
</feature>
<dbReference type="InterPro" id="IPR038973">
    <property type="entry name" value="MutL/Mlh/Pms-like"/>
</dbReference>
<dbReference type="GO" id="GO:0016887">
    <property type="term" value="F:ATP hydrolysis activity"/>
    <property type="evidence" value="ECO:0007669"/>
    <property type="project" value="InterPro"/>
</dbReference>
<feature type="domain" description="Histidine kinase/HSP90-like ATPase" evidence="4">
    <location>
        <begin position="18"/>
        <end position="133"/>
    </location>
</feature>
<dbReference type="GO" id="GO:0030983">
    <property type="term" value="F:mismatched DNA binding"/>
    <property type="evidence" value="ECO:0007669"/>
    <property type="project" value="InterPro"/>
</dbReference>
<gene>
    <name evidence="6" type="ORF">BP5553_06216</name>
</gene>
<dbReference type="PANTHER" id="PTHR10073">
    <property type="entry name" value="DNA MISMATCH REPAIR PROTEIN MLH, PMS, MUTL"/>
    <property type="match status" value="1"/>
</dbReference>
<dbReference type="InterPro" id="IPR013507">
    <property type="entry name" value="DNA_mismatch_S5_2-like"/>
</dbReference>
<dbReference type="Pfam" id="PF01119">
    <property type="entry name" value="DNA_mis_repair"/>
    <property type="match status" value="1"/>
</dbReference>
<comment type="similarity">
    <text evidence="1">Belongs to the DNA mismatch repair MutL/HexB family.</text>
</comment>
<feature type="region of interest" description="Disordered" evidence="3">
    <location>
        <begin position="237"/>
        <end position="259"/>
    </location>
</feature>
<dbReference type="GO" id="GO:0032389">
    <property type="term" value="C:MutLalpha complex"/>
    <property type="evidence" value="ECO:0007669"/>
    <property type="project" value="TreeGrafter"/>
</dbReference>
<protein>
    <recommendedName>
        <fullName evidence="8">DNA mismatch repair protein S5 domain-containing protein</fullName>
    </recommendedName>
</protein>
<dbReference type="Gene3D" id="3.30.230.10">
    <property type="match status" value="1"/>
</dbReference>
<dbReference type="SMART" id="SM00387">
    <property type="entry name" value="HATPase_c"/>
    <property type="match status" value="1"/>
</dbReference>
<dbReference type="GO" id="GO:0006298">
    <property type="term" value="P:mismatch repair"/>
    <property type="evidence" value="ECO:0007669"/>
    <property type="project" value="InterPro"/>
</dbReference>
<dbReference type="InterPro" id="IPR014721">
    <property type="entry name" value="Ribsml_uS5_D2-typ_fold_subgr"/>
</dbReference>
<dbReference type="EMBL" id="NPIC01000004">
    <property type="protein sequence ID" value="RDL36864.1"/>
    <property type="molecule type" value="Genomic_DNA"/>
</dbReference>
<evidence type="ECO:0000259" key="5">
    <source>
        <dbReference type="SMART" id="SM01340"/>
    </source>
</evidence>
<keyword evidence="2" id="KW-0227">DNA damage</keyword>
<dbReference type="InterPro" id="IPR002099">
    <property type="entry name" value="MutL/Mlh/PMS"/>
</dbReference>
<evidence type="ECO:0000256" key="1">
    <source>
        <dbReference type="ARBA" id="ARBA00006082"/>
    </source>
</evidence>
<dbReference type="SUPFAM" id="SSF54211">
    <property type="entry name" value="Ribosomal protein S5 domain 2-like"/>
    <property type="match status" value="1"/>
</dbReference>
<feature type="region of interest" description="Disordered" evidence="3">
    <location>
        <begin position="517"/>
        <end position="543"/>
    </location>
</feature>
<evidence type="ECO:0000256" key="3">
    <source>
        <dbReference type="SAM" id="MobiDB-lite"/>
    </source>
</evidence>
<dbReference type="PROSITE" id="PS00058">
    <property type="entry name" value="DNA_MISMATCH_REPAIR_1"/>
    <property type="match status" value="1"/>
</dbReference>
<dbReference type="InterPro" id="IPR036890">
    <property type="entry name" value="HATPase_C_sf"/>
</dbReference>
<dbReference type="AlphaFoldDB" id="A0A370TMX1"/>
<dbReference type="PANTHER" id="PTHR10073:SF41">
    <property type="entry name" value="MISMATCH REPAIR PROTEIN, PUTATIVE (AFU_ORTHOLOGUE AFUA_8G05820)-RELATED"/>
    <property type="match status" value="1"/>
</dbReference>
<dbReference type="InterPro" id="IPR020568">
    <property type="entry name" value="Ribosomal_Su5_D2-typ_SF"/>
</dbReference>
<evidence type="ECO:0008006" key="8">
    <source>
        <dbReference type="Google" id="ProtNLM"/>
    </source>
</evidence>
<accession>A0A370TMX1</accession>
<evidence type="ECO:0000259" key="4">
    <source>
        <dbReference type="SMART" id="SM00387"/>
    </source>
</evidence>
<dbReference type="GeneID" id="43599065"/>
<comment type="caution">
    <text evidence="6">The sequence shown here is derived from an EMBL/GenBank/DDBJ whole genome shotgun (WGS) entry which is preliminary data.</text>
</comment>
<reference evidence="6 7" key="1">
    <citation type="journal article" date="2018" name="IMA Fungus">
        <title>IMA Genome-F 9: Draft genome sequence of Annulohypoxylon stygium, Aspergillus mulundensis, Berkeleyomyces basicola (syn. Thielaviopsis basicola), Ceratocystis smalleyi, two Cercospora beticola strains, Coleophoma cylindrospora, Fusarium fracticaudum, Phialophora cf. hyalina, and Morchella septimelata.</title>
        <authorList>
            <person name="Wingfield B.D."/>
            <person name="Bills G.F."/>
            <person name="Dong Y."/>
            <person name="Huang W."/>
            <person name="Nel W.J."/>
            <person name="Swalarsk-Parry B.S."/>
            <person name="Vaghefi N."/>
            <person name="Wilken P.M."/>
            <person name="An Z."/>
            <person name="de Beer Z.W."/>
            <person name="De Vos L."/>
            <person name="Chen L."/>
            <person name="Duong T.A."/>
            <person name="Gao Y."/>
            <person name="Hammerbacher A."/>
            <person name="Kikkert J.R."/>
            <person name="Li Y."/>
            <person name="Li H."/>
            <person name="Li K."/>
            <person name="Li Q."/>
            <person name="Liu X."/>
            <person name="Ma X."/>
            <person name="Naidoo K."/>
            <person name="Pethybridge S.J."/>
            <person name="Sun J."/>
            <person name="Steenkamp E.T."/>
            <person name="van der Nest M.A."/>
            <person name="van Wyk S."/>
            <person name="Wingfield M.J."/>
            <person name="Xiong C."/>
            <person name="Yue Q."/>
            <person name="Zhang X."/>
        </authorList>
    </citation>
    <scope>NUCLEOTIDE SEQUENCE [LARGE SCALE GENOMIC DNA]</scope>
    <source>
        <strain evidence="6 7">BP 5553</strain>
    </source>
</reference>
<feature type="region of interest" description="Disordered" evidence="3">
    <location>
        <begin position="580"/>
        <end position="642"/>
    </location>
</feature>
<dbReference type="GO" id="GO:0005524">
    <property type="term" value="F:ATP binding"/>
    <property type="evidence" value="ECO:0007669"/>
    <property type="project" value="InterPro"/>
</dbReference>
<dbReference type="GO" id="GO:0061982">
    <property type="term" value="P:meiosis I cell cycle process"/>
    <property type="evidence" value="ECO:0007669"/>
    <property type="project" value="UniProtKB-ARBA"/>
</dbReference>
<dbReference type="Proteomes" id="UP000254866">
    <property type="component" value="Unassembled WGS sequence"/>
</dbReference>
<dbReference type="GO" id="GO:0140664">
    <property type="term" value="F:ATP-dependent DNA damage sensor activity"/>
    <property type="evidence" value="ECO:0007669"/>
    <property type="project" value="InterPro"/>
</dbReference>
<dbReference type="OrthoDB" id="10263226at2759"/>
<dbReference type="InterPro" id="IPR003594">
    <property type="entry name" value="HATPase_dom"/>
</dbReference>
<dbReference type="RefSeq" id="XP_031869520.1">
    <property type="nucleotide sequence ID" value="XM_032014839.1"/>
</dbReference>
<evidence type="ECO:0000313" key="7">
    <source>
        <dbReference type="Proteomes" id="UP000254866"/>
    </source>
</evidence>
<proteinExistence type="inferred from homology"/>
<dbReference type="Pfam" id="PF13589">
    <property type="entry name" value="HATPase_c_3"/>
    <property type="match status" value="1"/>
</dbReference>
<dbReference type="SMART" id="SM01340">
    <property type="entry name" value="DNA_mis_repair"/>
    <property type="match status" value="1"/>
</dbReference>
<evidence type="ECO:0000256" key="2">
    <source>
        <dbReference type="ARBA" id="ARBA00022763"/>
    </source>
</evidence>
<evidence type="ECO:0000313" key="6">
    <source>
        <dbReference type="EMBL" id="RDL36864.1"/>
    </source>
</evidence>
<feature type="compositionally biased region" description="Polar residues" evidence="3">
    <location>
        <begin position="627"/>
        <end position="637"/>
    </location>
</feature>
<dbReference type="CDD" id="cd16926">
    <property type="entry name" value="HATPase_MutL-MLH-PMS-like"/>
    <property type="match status" value="1"/>
</dbReference>
<dbReference type="Gene3D" id="3.30.565.10">
    <property type="entry name" value="Histidine kinase-like ATPase, C-terminal domain"/>
    <property type="match status" value="1"/>
</dbReference>
<sequence length="949" mass="104248">MTIAALPQNTVNLLGSAQCLTTPTSLVKELIDNALDAKATSIDILISQNTIDKIQVRDNGHGIPHEDLSALGKRGHTSKLRSFAELKSIGGTSLGFRGEALASAVQLGEVSLTTRTDGEPVATIVVLKAPGRIDRQSRTSHPIGTTVCVANFMAKLPVRKQTALKSASKTLTKVRELVQAYALARSSTRFSLKVVNESKSGWSFALRPNDGVREAVSQVIGRVASLQCMQESLTFPETQAEEGAHTPNVASRPNKGSAPNDKFQVDIFLPKPDAEPAKIGQGQFLSIDGRPISHEKGTMRRIVAIYKSYIRGAFADTSELKNPFILLGIKCPVASYDPNVEPAKDDVLFANESLVLGSIESVFKQLYGDLKVIPSATRKPALSQKLDNPELLYTRKPAMSLTALQLSTAPSDEPLPASPSNNLVTPQALVSSVINGSVNELQSATLNVEGINDEVGTTPRKWGFDMSNILSEDIEERRKSFHSNMFRTPGPACNESQQTESGHPLNPWVIAKMTAPIQRNNQRPPVTMRPSSFSPVQQDDPISNPVQLQLSNLIPSEPFLLEPPGFDTPPQRQYADEIIRGPRFSIEGSPSLPNQSLRRRRHSNQDSSLLVDSVDASPSRQRRVSDGSRSGELQPNIRSPMVGYGRGLRFMNQENESAQNQRPSDFISARKVAGNHLISPPLTQRQSHKATGVLNKPFVLPRRATNNFSSIGELHQATLAVASESPQTQGDIWQTGPQREPNPELEWSMEFEQRKEHASRHRRQELRAARKAACEIEEADRRIRSSPHKNRYNAAIATLGADHLASQNNLQSNKPIKTSLLHSDPRAYLMKQQKLMVAHGGALELTRAKSMKLPLERIPDDANTQSLILTLSSDINEFRKLTTSMATADKYVAHGIESAGLEPLPSDVSGITSRIQTVVERWINSEERNTCEVEYTFENLLNSKSSFMV</sequence>
<dbReference type="SUPFAM" id="SSF55874">
    <property type="entry name" value="ATPase domain of HSP90 chaperone/DNA topoisomerase II/histidine kinase"/>
    <property type="match status" value="1"/>
</dbReference>
<dbReference type="InterPro" id="IPR014762">
    <property type="entry name" value="DNA_mismatch_repair_CS"/>
</dbReference>
<keyword evidence="7" id="KW-1185">Reference proteome</keyword>
<dbReference type="FunFam" id="3.30.565.10:FF:000017">
    <property type="entry name" value="PMS1 homolog 1, mismatch repair system component"/>
    <property type="match status" value="1"/>
</dbReference>
<dbReference type="STRING" id="2656787.A0A370TMX1"/>